<feature type="domain" description="Solute-binding protein family 5" evidence="1">
    <location>
        <begin position="80"/>
        <end position="286"/>
    </location>
</feature>
<dbReference type="RefSeq" id="WP_398711972.1">
    <property type="nucleotide sequence ID" value="NZ_JBIRUI010000015.1"/>
</dbReference>
<dbReference type="EMBL" id="JBIRUI010000015">
    <property type="protein sequence ID" value="MFI1717578.1"/>
    <property type="molecule type" value="Genomic_DNA"/>
</dbReference>
<dbReference type="PANTHER" id="PTHR30290:SF65">
    <property type="entry name" value="MONOACYL PHOSPHATIDYLINOSITOL TETRAMANNOSIDE-BINDING PROTEIN LPQW-RELATED"/>
    <property type="match status" value="1"/>
</dbReference>
<dbReference type="InterPro" id="IPR039424">
    <property type="entry name" value="SBP_5"/>
</dbReference>
<dbReference type="Gene3D" id="3.10.105.10">
    <property type="entry name" value="Dipeptide-binding Protein, Domain 3"/>
    <property type="match status" value="1"/>
</dbReference>
<organism evidence="2 3">
    <name type="scientific">Streptomyces litmocidini</name>
    <dbReference type="NCBI Taxonomy" id="67318"/>
    <lineage>
        <taxon>Bacteria</taxon>
        <taxon>Bacillati</taxon>
        <taxon>Actinomycetota</taxon>
        <taxon>Actinomycetes</taxon>
        <taxon>Kitasatosporales</taxon>
        <taxon>Streptomycetaceae</taxon>
        <taxon>Streptomyces</taxon>
    </lineage>
</organism>
<proteinExistence type="predicted"/>
<sequence length="496" mass="52458">MGTEHARGDGRATALVVDLDAWPLSLDPFHVVDFNQALVLDALVDPLTRDLADGPGTAPSALASLTPLDGDRAWLLRPAPGQCWDDGSPVRPEEIAAGVHRAWGPTCLPLPAAYDPEGTGSPVVTRVVPDPADGAPVVELRSRLPLPYLPQLLAFPGAAPVRERPDGGWTGSGPFRPVRAERAEGRIELCRKPSRRTGPGTPDRLVFQVYADRADAFAALADGRLDLSLNTGLSPGEFASTASRPGATVRGLSMACQLWVHPGLDSPLATPAGRRAFSAGFDREAASALLHKAVLPLSRYADLWKSRETGADAGARPAGPLLPGRLPPRSRRAELTLSYADFAPNGEASALVAADLHERFGHPVRLRPLSYERFARAAATLDYELLYGINPAPLAHVAGFLTGFHSTSGQARAFEFAEPAVDAALDRALRSAGGPDAERAWREAEAVVLDHAPVVPLFQVNSVTLTGPGCPAPAVAATGTTHLDDLTRTTVPDRDH</sequence>
<keyword evidence="3" id="KW-1185">Reference proteome</keyword>
<gene>
    <name evidence="2" type="ORF">ACH407_28970</name>
</gene>
<dbReference type="SUPFAM" id="SSF53850">
    <property type="entry name" value="Periplasmic binding protein-like II"/>
    <property type="match status" value="1"/>
</dbReference>
<evidence type="ECO:0000313" key="3">
    <source>
        <dbReference type="Proteomes" id="UP001611339"/>
    </source>
</evidence>
<evidence type="ECO:0000259" key="1">
    <source>
        <dbReference type="Pfam" id="PF00496"/>
    </source>
</evidence>
<protein>
    <submittedName>
        <fullName evidence="2">ABC transporter substrate-binding protein</fullName>
    </submittedName>
</protein>
<dbReference type="InterPro" id="IPR000914">
    <property type="entry name" value="SBP_5_dom"/>
</dbReference>
<dbReference type="PANTHER" id="PTHR30290">
    <property type="entry name" value="PERIPLASMIC BINDING COMPONENT OF ABC TRANSPORTER"/>
    <property type="match status" value="1"/>
</dbReference>
<evidence type="ECO:0000313" key="2">
    <source>
        <dbReference type="EMBL" id="MFI1717578.1"/>
    </source>
</evidence>
<accession>A0ABW7UDC1</accession>
<dbReference type="Proteomes" id="UP001611339">
    <property type="component" value="Unassembled WGS sequence"/>
</dbReference>
<name>A0ABW7UDC1_9ACTN</name>
<comment type="caution">
    <text evidence="2">The sequence shown here is derived from an EMBL/GenBank/DDBJ whole genome shotgun (WGS) entry which is preliminary data.</text>
</comment>
<reference evidence="2 3" key="1">
    <citation type="submission" date="2024-10" db="EMBL/GenBank/DDBJ databases">
        <title>The Natural Products Discovery Center: Release of the First 8490 Sequenced Strains for Exploring Actinobacteria Biosynthetic Diversity.</title>
        <authorList>
            <person name="Kalkreuter E."/>
            <person name="Kautsar S.A."/>
            <person name="Yang D."/>
            <person name="Bader C.D."/>
            <person name="Teijaro C.N."/>
            <person name="Fluegel L."/>
            <person name="Davis C.M."/>
            <person name="Simpson J.R."/>
            <person name="Lauterbach L."/>
            <person name="Steele A.D."/>
            <person name="Gui C."/>
            <person name="Meng S."/>
            <person name="Li G."/>
            <person name="Viehrig K."/>
            <person name="Ye F."/>
            <person name="Su P."/>
            <person name="Kiefer A.F."/>
            <person name="Nichols A."/>
            <person name="Cepeda A.J."/>
            <person name="Yan W."/>
            <person name="Fan B."/>
            <person name="Jiang Y."/>
            <person name="Adhikari A."/>
            <person name="Zheng C.-J."/>
            <person name="Schuster L."/>
            <person name="Cowan T.M."/>
            <person name="Smanski M.J."/>
            <person name="Chevrette M.G."/>
            <person name="De Carvalho L.P.S."/>
            <person name="Shen B."/>
        </authorList>
    </citation>
    <scope>NUCLEOTIDE SEQUENCE [LARGE SCALE GENOMIC DNA]</scope>
    <source>
        <strain evidence="2 3">NPDC020602</strain>
    </source>
</reference>
<dbReference type="Gene3D" id="3.40.190.10">
    <property type="entry name" value="Periplasmic binding protein-like II"/>
    <property type="match status" value="1"/>
</dbReference>
<dbReference type="Pfam" id="PF00496">
    <property type="entry name" value="SBP_bac_5"/>
    <property type="match status" value="1"/>
</dbReference>